<name>F0WVA9_9STRA</name>
<dbReference type="AlphaFoldDB" id="F0WVA9"/>
<organism evidence="2">
    <name type="scientific">Albugo laibachii Nc14</name>
    <dbReference type="NCBI Taxonomy" id="890382"/>
    <lineage>
        <taxon>Eukaryota</taxon>
        <taxon>Sar</taxon>
        <taxon>Stramenopiles</taxon>
        <taxon>Oomycota</taxon>
        <taxon>Peronosporomycetes</taxon>
        <taxon>Albuginales</taxon>
        <taxon>Albuginaceae</taxon>
        <taxon>Albugo</taxon>
    </lineage>
</organism>
<evidence type="ECO:0000313" key="2">
    <source>
        <dbReference type="EMBL" id="CCA25348.1"/>
    </source>
</evidence>
<proteinExistence type="predicted"/>
<reference evidence="2" key="2">
    <citation type="submission" date="2011-02" db="EMBL/GenBank/DDBJ databases">
        <authorList>
            <person name="MacLean D."/>
        </authorList>
    </citation>
    <scope>NUCLEOTIDE SEQUENCE</scope>
</reference>
<dbReference type="Pfam" id="PF07727">
    <property type="entry name" value="RVT_2"/>
    <property type="match status" value="1"/>
</dbReference>
<dbReference type="EMBL" id="FR824337">
    <property type="protein sequence ID" value="CCA25348.1"/>
    <property type="molecule type" value="Genomic_DNA"/>
</dbReference>
<accession>F0WVA9</accession>
<gene>
    <name evidence="2" type="primary">AlNc14C292G10254</name>
    <name evidence="2" type="ORF">ALNC14_114920</name>
</gene>
<dbReference type="HOGENOM" id="CLU_001650_10_0_1"/>
<dbReference type="InterPro" id="IPR013103">
    <property type="entry name" value="RVT_2"/>
</dbReference>
<sequence length="146" mass="16357">MNSIRVVLAVCVKHDYVMEQLDADTALLKSKLVEQVYMNVPFGVTNAKGMVCKLEKAINDLKQAASAWNKTIRNVFLKNSFKSCGADQCVYVKSTRHGFTSVEMHEVKVTLKNAFKMKELGVAKFISGMEIDHDKNAGTLKIKQTR</sequence>
<reference evidence="2" key="1">
    <citation type="journal article" date="2011" name="PLoS Biol.">
        <title>Gene gain and loss during evolution of obligate parasitism in the white rust pathogen of Arabidopsis thaliana.</title>
        <authorList>
            <person name="Kemen E."/>
            <person name="Gardiner A."/>
            <person name="Schultz-Larsen T."/>
            <person name="Kemen A.C."/>
            <person name="Balmuth A.L."/>
            <person name="Robert-Seilaniantz A."/>
            <person name="Bailey K."/>
            <person name="Holub E."/>
            <person name="Studholme D.J."/>
            <person name="Maclean D."/>
            <person name="Jones J.D."/>
        </authorList>
    </citation>
    <scope>NUCLEOTIDE SEQUENCE</scope>
</reference>
<feature type="domain" description="Reverse transcriptase Ty1/copia-type" evidence="1">
    <location>
        <begin position="2"/>
        <end position="144"/>
    </location>
</feature>
<evidence type="ECO:0000259" key="1">
    <source>
        <dbReference type="Pfam" id="PF07727"/>
    </source>
</evidence>
<protein>
    <submittedName>
        <fullName evidence="2">Putative polyprotein</fullName>
    </submittedName>
</protein>